<dbReference type="Gene3D" id="1.10.357.10">
    <property type="entry name" value="Tetracycline Repressor, domain 2"/>
    <property type="match status" value="1"/>
</dbReference>
<dbReference type="EMBL" id="SOZD01000003">
    <property type="protein sequence ID" value="TFF23234.1"/>
    <property type="molecule type" value="Genomic_DNA"/>
</dbReference>
<dbReference type="SUPFAM" id="SSF48498">
    <property type="entry name" value="Tetracyclin repressor-like, C-terminal domain"/>
    <property type="match status" value="1"/>
</dbReference>
<dbReference type="OrthoDB" id="2356263at2"/>
<dbReference type="Proteomes" id="UP000298179">
    <property type="component" value="Unassembled WGS sequence"/>
</dbReference>
<keyword evidence="3" id="KW-0804">Transcription</keyword>
<accession>A0A4Y8RJQ8</accession>
<gene>
    <name evidence="5" type="ORF">E3C22_12450</name>
</gene>
<comment type="caution">
    <text evidence="5">The sequence shown here is derived from an EMBL/GenBank/DDBJ whole genome shotgun (WGS) entry which is preliminary data.</text>
</comment>
<evidence type="ECO:0000256" key="1">
    <source>
        <dbReference type="ARBA" id="ARBA00023015"/>
    </source>
</evidence>
<dbReference type="GO" id="GO:0003700">
    <property type="term" value="F:DNA-binding transcription factor activity"/>
    <property type="evidence" value="ECO:0007669"/>
    <property type="project" value="TreeGrafter"/>
</dbReference>
<dbReference type="InterPro" id="IPR001647">
    <property type="entry name" value="HTH_TetR"/>
</dbReference>
<keyword evidence="6" id="KW-1185">Reference proteome</keyword>
<keyword evidence="1" id="KW-0805">Transcription regulation</keyword>
<evidence type="ECO:0000313" key="6">
    <source>
        <dbReference type="Proteomes" id="UP000298179"/>
    </source>
</evidence>
<keyword evidence="2" id="KW-0238">DNA-binding</keyword>
<dbReference type="Pfam" id="PF00440">
    <property type="entry name" value="TetR_N"/>
    <property type="match status" value="1"/>
</dbReference>
<dbReference type="GO" id="GO:0000976">
    <property type="term" value="F:transcription cis-regulatory region binding"/>
    <property type="evidence" value="ECO:0007669"/>
    <property type="project" value="TreeGrafter"/>
</dbReference>
<feature type="domain" description="HTH tetR-type" evidence="4">
    <location>
        <begin position="21"/>
        <end position="54"/>
    </location>
</feature>
<dbReference type="PANTHER" id="PTHR30055:SF234">
    <property type="entry name" value="HTH-TYPE TRANSCRIPTIONAL REGULATOR BETI"/>
    <property type="match status" value="1"/>
</dbReference>
<sequence>MQDARTKLIAACQEVICSADDFREVSVRRIVAVAGTNLGAINYHFGSMEGLVAETTKLVYRRINAERLDALQRARDRASPYPPEIDEVLAALVGASIRWSLDPASAYPVMLFFHRLSVMSHHPDQYRPVIETVEHHRVFIRCLAEIAPWFDEVEIGFRLSCALGVRTQITRQRERTAVLTRNAMDLDDPEALIRETVAAIAPMFAPPTLDAAIRTTFEKRREQATKPA</sequence>
<reference evidence="5 6" key="1">
    <citation type="submission" date="2019-03" db="EMBL/GenBank/DDBJ databases">
        <title>Jiella endophytica sp. nov., a novel endophytic bacterium isolated from root of Ficus microcarpa Linn. f.</title>
        <authorList>
            <person name="Tuo L."/>
        </authorList>
    </citation>
    <scope>NUCLEOTIDE SEQUENCE [LARGE SCALE GENOMIC DNA]</scope>
    <source>
        <strain evidence="5 6">CBS5Q-3</strain>
    </source>
</reference>
<evidence type="ECO:0000256" key="2">
    <source>
        <dbReference type="ARBA" id="ARBA00023125"/>
    </source>
</evidence>
<name>A0A4Y8RJQ8_9HYPH</name>
<proteinExistence type="predicted"/>
<dbReference type="InterPro" id="IPR050109">
    <property type="entry name" value="HTH-type_TetR-like_transc_reg"/>
</dbReference>
<dbReference type="RefSeq" id="WP_134762339.1">
    <property type="nucleotide sequence ID" value="NZ_SOZD01000003.1"/>
</dbReference>
<dbReference type="AlphaFoldDB" id="A0A4Y8RJQ8"/>
<evidence type="ECO:0000259" key="4">
    <source>
        <dbReference type="Pfam" id="PF00440"/>
    </source>
</evidence>
<dbReference type="InterPro" id="IPR009057">
    <property type="entry name" value="Homeodomain-like_sf"/>
</dbReference>
<evidence type="ECO:0000256" key="3">
    <source>
        <dbReference type="ARBA" id="ARBA00023163"/>
    </source>
</evidence>
<evidence type="ECO:0000313" key="5">
    <source>
        <dbReference type="EMBL" id="TFF23234.1"/>
    </source>
</evidence>
<dbReference type="PANTHER" id="PTHR30055">
    <property type="entry name" value="HTH-TYPE TRANSCRIPTIONAL REGULATOR RUTR"/>
    <property type="match status" value="1"/>
</dbReference>
<organism evidence="5 6">
    <name type="scientific">Jiella endophytica</name>
    <dbReference type="NCBI Taxonomy" id="2558362"/>
    <lineage>
        <taxon>Bacteria</taxon>
        <taxon>Pseudomonadati</taxon>
        <taxon>Pseudomonadota</taxon>
        <taxon>Alphaproteobacteria</taxon>
        <taxon>Hyphomicrobiales</taxon>
        <taxon>Aurantimonadaceae</taxon>
        <taxon>Jiella</taxon>
    </lineage>
</organism>
<dbReference type="SUPFAM" id="SSF46689">
    <property type="entry name" value="Homeodomain-like"/>
    <property type="match status" value="1"/>
</dbReference>
<protein>
    <submittedName>
        <fullName evidence="5">TetR/AcrR family transcriptional regulator</fullName>
    </submittedName>
</protein>
<dbReference type="InterPro" id="IPR036271">
    <property type="entry name" value="Tet_transcr_reg_TetR-rel_C_sf"/>
</dbReference>